<protein>
    <recommendedName>
        <fullName evidence="5">Pentatricopeptide repeat-containing protein</fullName>
    </recommendedName>
</protein>
<evidence type="ECO:0000256" key="2">
    <source>
        <dbReference type="PROSITE-ProRule" id="PRU00708"/>
    </source>
</evidence>
<dbReference type="Pfam" id="PF01535">
    <property type="entry name" value="PPR"/>
    <property type="match status" value="2"/>
</dbReference>
<evidence type="ECO:0000313" key="4">
    <source>
        <dbReference type="Proteomes" id="UP000077755"/>
    </source>
</evidence>
<dbReference type="GO" id="GO:0003723">
    <property type="term" value="F:RNA binding"/>
    <property type="evidence" value="ECO:0007669"/>
    <property type="project" value="InterPro"/>
</dbReference>
<dbReference type="Pfam" id="PF13041">
    <property type="entry name" value="PPR_2"/>
    <property type="match status" value="6"/>
</dbReference>
<dbReference type="InterPro" id="IPR046848">
    <property type="entry name" value="E_motif"/>
</dbReference>
<dbReference type="Gene3D" id="1.25.40.10">
    <property type="entry name" value="Tetratricopeptide repeat domain"/>
    <property type="match status" value="7"/>
</dbReference>
<feature type="repeat" description="PPR" evidence="2">
    <location>
        <begin position="335"/>
        <end position="369"/>
    </location>
</feature>
<dbReference type="SUPFAM" id="SSF48452">
    <property type="entry name" value="TPR-like"/>
    <property type="match status" value="1"/>
</dbReference>
<organism evidence="3 4">
    <name type="scientific">Daucus carota subsp. sativus</name>
    <name type="common">Carrot</name>
    <dbReference type="NCBI Taxonomy" id="79200"/>
    <lineage>
        <taxon>Eukaryota</taxon>
        <taxon>Viridiplantae</taxon>
        <taxon>Streptophyta</taxon>
        <taxon>Embryophyta</taxon>
        <taxon>Tracheophyta</taxon>
        <taxon>Spermatophyta</taxon>
        <taxon>Magnoliopsida</taxon>
        <taxon>eudicotyledons</taxon>
        <taxon>Gunneridae</taxon>
        <taxon>Pentapetalae</taxon>
        <taxon>asterids</taxon>
        <taxon>campanulids</taxon>
        <taxon>Apiales</taxon>
        <taxon>Apiaceae</taxon>
        <taxon>Apioideae</taxon>
        <taxon>Scandiceae</taxon>
        <taxon>Daucinae</taxon>
        <taxon>Daucus</taxon>
        <taxon>Daucus sect. Daucus</taxon>
    </lineage>
</organism>
<feature type="repeat" description="PPR" evidence="2">
    <location>
        <begin position="433"/>
        <end position="467"/>
    </location>
</feature>
<reference evidence="3" key="1">
    <citation type="journal article" date="2016" name="Nat. Genet.">
        <title>A high-quality carrot genome assembly provides new insights into carotenoid accumulation and asterid genome evolution.</title>
        <authorList>
            <person name="Iorizzo M."/>
            <person name="Ellison S."/>
            <person name="Senalik D."/>
            <person name="Zeng P."/>
            <person name="Satapoomin P."/>
            <person name="Huang J."/>
            <person name="Bowman M."/>
            <person name="Iovene M."/>
            <person name="Sanseverino W."/>
            <person name="Cavagnaro P."/>
            <person name="Yildiz M."/>
            <person name="Macko-Podgorni A."/>
            <person name="Moranska E."/>
            <person name="Grzebelus E."/>
            <person name="Grzebelus D."/>
            <person name="Ashrafi H."/>
            <person name="Zheng Z."/>
            <person name="Cheng S."/>
            <person name="Spooner D."/>
            <person name="Van Deynze A."/>
            <person name="Simon P."/>
        </authorList>
    </citation>
    <scope>NUCLEOTIDE SEQUENCE</scope>
    <source>
        <tissue evidence="3">Leaf</tissue>
    </source>
</reference>
<dbReference type="PANTHER" id="PTHR47926">
    <property type="entry name" value="PENTATRICOPEPTIDE REPEAT-CONTAINING PROTEIN"/>
    <property type="match status" value="1"/>
</dbReference>
<dbReference type="GO" id="GO:0009451">
    <property type="term" value="P:RNA modification"/>
    <property type="evidence" value="ECO:0007669"/>
    <property type="project" value="InterPro"/>
</dbReference>
<evidence type="ECO:0008006" key="5">
    <source>
        <dbReference type="Google" id="ProtNLM"/>
    </source>
</evidence>
<dbReference type="NCBIfam" id="TIGR00756">
    <property type="entry name" value="PPR"/>
    <property type="match status" value="6"/>
</dbReference>
<name>A0AAF0WRD3_DAUCS</name>
<gene>
    <name evidence="3" type="ORF">DCAR_0312374</name>
</gene>
<evidence type="ECO:0000313" key="3">
    <source>
        <dbReference type="EMBL" id="WOG93093.1"/>
    </source>
</evidence>
<dbReference type="AlphaFoldDB" id="A0AAF0WRD3"/>
<dbReference type="FunFam" id="1.25.40.10:FF:000073">
    <property type="entry name" value="Pentatricopeptide repeat-containing protein chloroplastic"/>
    <property type="match status" value="1"/>
</dbReference>
<reference evidence="3" key="2">
    <citation type="submission" date="2022-03" db="EMBL/GenBank/DDBJ databases">
        <title>Draft title - Genomic analysis of global carrot germplasm unveils the trajectory of domestication and the origin of high carotenoid orange carrot.</title>
        <authorList>
            <person name="Iorizzo M."/>
            <person name="Ellison S."/>
            <person name="Senalik D."/>
            <person name="Macko-Podgorni A."/>
            <person name="Grzebelus D."/>
            <person name="Bostan H."/>
            <person name="Rolling W."/>
            <person name="Curaba J."/>
            <person name="Simon P."/>
        </authorList>
    </citation>
    <scope>NUCLEOTIDE SEQUENCE</scope>
    <source>
        <tissue evidence="3">Leaf</tissue>
    </source>
</reference>
<feature type="repeat" description="PPR" evidence="2">
    <location>
        <begin position="234"/>
        <end position="268"/>
    </location>
</feature>
<dbReference type="Pfam" id="PF20431">
    <property type="entry name" value="E_motif"/>
    <property type="match status" value="1"/>
</dbReference>
<dbReference type="PANTHER" id="PTHR47926:SF544">
    <property type="entry name" value="PENTACOTRIPEPTIDE-REPEAT REGION OF PRORP DOMAIN-CONTAINING PROTEIN"/>
    <property type="match status" value="1"/>
</dbReference>
<dbReference type="InterPro" id="IPR011990">
    <property type="entry name" value="TPR-like_helical_dom_sf"/>
</dbReference>
<proteinExistence type="predicted"/>
<feature type="repeat" description="PPR" evidence="2">
    <location>
        <begin position="569"/>
        <end position="603"/>
    </location>
</feature>
<keyword evidence="4" id="KW-1185">Reference proteome</keyword>
<dbReference type="FunFam" id="1.25.40.10:FF:001093">
    <property type="entry name" value="Pentatricopeptide repeat-containing protein At2g34400"/>
    <property type="match status" value="1"/>
</dbReference>
<accession>A0AAF0WRD3</accession>
<feature type="repeat" description="PPR" evidence="2">
    <location>
        <begin position="133"/>
        <end position="167"/>
    </location>
</feature>
<keyword evidence="1" id="KW-0677">Repeat</keyword>
<feature type="repeat" description="PPR" evidence="2">
    <location>
        <begin position="534"/>
        <end position="568"/>
    </location>
</feature>
<dbReference type="InterPro" id="IPR046960">
    <property type="entry name" value="PPR_At4g14850-like_plant"/>
</dbReference>
<evidence type="ECO:0000256" key="1">
    <source>
        <dbReference type="ARBA" id="ARBA00022737"/>
    </source>
</evidence>
<dbReference type="InterPro" id="IPR002885">
    <property type="entry name" value="PPR_rpt"/>
</dbReference>
<feature type="repeat" description="PPR" evidence="2">
    <location>
        <begin position="33"/>
        <end position="67"/>
    </location>
</feature>
<dbReference type="EMBL" id="CP093345">
    <property type="protein sequence ID" value="WOG93093.1"/>
    <property type="molecule type" value="Genomic_DNA"/>
</dbReference>
<dbReference type="PROSITE" id="PS51375">
    <property type="entry name" value="PPR"/>
    <property type="match status" value="7"/>
</dbReference>
<dbReference type="Proteomes" id="UP000077755">
    <property type="component" value="Chromosome 3"/>
</dbReference>
<sequence length="734" mass="81117">MDENLVPALISVYGDGGNVTIARDIFDCLSQKNVTIWNSMISAYTKNQKSEDAFVLFRKMLQDDVQPNVVTFVSIVPACKSFGSICGEALHACVLVRGYENEISVATVLISMCAKLGNVDSAEFLSNQIPQRSVITWNSIISGYTHNGYWREGLATFNEMLLEGSDPDAVSIVTVLSSCSKLGAILLGKSAHAFGLKRWVNLDLNVSNALLAFYSECHDMISAVKLFHKMPITNAISWNTLISGFVHHGEYQSAISLHHQMHQKDMDMDLVTLISILPCFHEVRDLVQGQAIHGCAIKRGFTSDVTLANALISMYVNCKELVAGKLVFENLDIRNVISWNALITGYRHHNMQNEVMHLFDQMISEDQRPNHVTLLTVLPVCYTQMQGKLLHAYAVRAGFLSETPFLTALMLMYTRFGDIKSCCLLFQMGEKSNISLWNTLISAHLESNNADVAVSIFSELCKTDIEPDYVTILSLISACIQLNDSHLTNNTMAYVIQKGFDKDVAVGNALIDVHAKSGQITLARMIFDNMYQKDAISWSVMINGYSLHGDSETALALLSQMRCEGFIPDDITYVSILSACSHTGSVKQGQIAFNSMVEDGIVPRMEHYACMMDLLGRTGNLDEALKILKSYSYRPSANILESLLGSCLVHGNVEVGEEIGGLILEMKPETSGPYVVLYNLYAAAGRWTDANRVRSIMERKQVPKVPGVSLLGESGASLQKSLGDSKRSMFMYLS</sequence>